<dbReference type="RefSeq" id="YP_004935833.1">
    <property type="nucleotide sequence ID" value="NC_016435.1"/>
</dbReference>
<sequence length="82" mass="8933">MSSSSSRAKGKASDGAQLKAYWLTGKGAAKIRWRTDGDMSRCIRLLRPIAAREGFSAEGFCARLHKAANGFYPGDKRNLKKG</sequence>
<dbReference type="Proteomes" id="UP000005642">
    <property type="component" value="Segment"/>
</dbReference>
<proteinExistence type="predicted"/>
<dbReference type="EMBL" id="JF923797">
    <property type="protein sequence ID" value="AET09851.1"/>
    <property type="molecule type" value="Genomic_DNA"/>
</dbReference>
<dbReference type="OrthoDB" id="26082at10239"/>
<dbReference type="GeneID" id="11459653"/>
<keyword evidence="2" id="KW-1185">Reference proteome</keyword>
<evidence type="ECO:0000313" key="1">
    <source>
        <dbReference type="EMBL" id="AET09851.1"/>
    </source>
</evidence>
<reference evidence="1 2" key="1">
    <citation type="journal article" date="2011" name="Appl. Environ. Microbiol.">
        <title>Genome sequence and characterization of the related Gordonia phages GTE5 and GRU1 and their use as potential biocontrol agents.</title>
        <authorList>
            <person name="Petrovski S."/>
            <person name="Tillett D."/>
            <person name="Seviour R.J."/>
        </authorList>
    </citation>
    <scope>NUCLEOTIDE SEQUENCE [LARGE SCALE GENOMIC DNA]</scope>
</reference>
<dbReference type="KEGG" id="vg:11459653"/>
<evidence type="ECO:0000313" key="2">
    <source>
        <dbReference type="Proteomes" id="UP000005642"/>
    </source>
</evidence>
<accession>G8EJW9</accession>
<protein>
    <submittedName>
        <fullName evidence="1">Uncharacterized protein</fullName>
    </submittedName>
</protein>
<organism evidence="1 2">
    <name type="scientific">Gordonia phage GRU1</name>
    <dbReference type="NCBI Taxonomy" id="1109710"/>
    <lineage>
        <taxon>Viruses</taxon>
        <taxon>Duplodnaviria</taxon>
        <taxon>Heunggongvirae</taxon>
        <taxon>Uroviricota</taxon>
        <taxon>Caudoviricetes</taxon>
        <taxon>Zierdtviridae</taxon>
        <taxon>Emilbogenvirinae</taxon>
        <taxon>Gruunavirus</taxon>
        <taxon>Gruunavirus GRU1</taxon>
    </lineage>
</organism>
<name>G8EJW9_9CAUD</name>